<name>A0A1E3NM62_9ASCO</name>
<dbReference type="RefSeq" id="XP_019018342.1">
    <property type="nucleotide sequence ID" value="XM_019163892.1"/>
</dbReference>
<dbReference type="SUPFAM" id="SSF55856">
    <property type="entry name" value="Cytochrome b5-like heme/steroid binding domain"/>
    <property type="match status" value="1"/>
</dbReference>
<organism evidence="4 5">
    <name type="scientific">Pichia membranifaciens NRRL Y-2026</name>
    <dbReference type="NCBI Taxonomy" id="763406"/>
    <lineage>
        <taxon>Eukaryota</taxon>
        <taxon>Fungi</taxon>
        <taxon>Dikarya</taxon>
        <taxon>Ascomycota</taxon>
        <taxon>Saccharomycotina</taxon>
        <taxon>Pichiomycetes</taxon>
        <taxon>Pichiales</taxon>
        <taxon>Pichiaceae</taxon>
        <taxon>Pichia</taxon>
    </lineage>
</organism>
<dbReference type="InterPro" id="IPR036400">
    <property type="entry name" value="Cyt_B5-like_heme/steroid_sf"/>
</dbReference>
<keyword evidence="2" id="KW-1133">Transmembrane helix</keyword>
<keyword evidence="2" id="KW-0472">Membrane</keyword>
<dbReference type="GO" id="GO:0012505">
    <property type="term" value="C:endomembrane system"/>
    <property type="evidence" value="ECO:0007669"/>
    <property type="project" value="TreeGrafter"/>
</dbReference>
<evidence type="ECO:0000256" key="1">
    <source>
        <dbReference type="ARBA" id="ARBA00038357"/>
    </source>
</evidence>
<accession>A0A1E3NM62</accession>
<dbReference type="GO" id="GO:0016020">
    <property type="term" value="C:membrane"/>
    <property type="evidence" value="ECO:0007669"/>
    <property type="project" value="TreeGrafter"/>
</dbReference>
<keyword evidence="5" id="KW-1185">Reference proteome</keyword>
<keyword evidence="2" id="KW-0812">Transmembrane</keyword>
<feature type="domain" description="Cytochrome b5 heme-binding" evidence="3">
    <location>
        <begin position="63"/>
        <end position="166"/>
    </location>
</feature>
<dbReference type="OrthoDB" id="10257697at2759"/>
<dbReference type="STRING" id="763406.A0A1E3NM62"/>
<dbReference type="InterPro" id="IPR050577">
    <property type="entry name" value="MAPR/NEUFC/NENF-like"/>
</dbReference>
<dbReference type="SMART" id="SM01117">
    <property type="entry name" value="Cyt-b5"/>
    <property type="match status" value="1"/>
</dbReference>
<dbReference type="Gene3D" id="3.10.120.10">
    <property type="entry name" value="Cytochrome b5-like heme/steroid binding domain"/>
    <property type="match status" value="1"/>
</dbReference>
<dbReference type="EMBL" id="KV454002">
    <property type="protein sequence ID" value="ODQ47229.1"/>
    <property type="molecule type" value="Genomic_DNA"/>
</dbReference>
<dbReference type="Proteomes" id="UP000094455">
    <property type="component" value="Unassembled WGS sequence"/>
</dbReference>
<dbReference type="InterPro" id="IPR001199">
    <property type="entry name" value="Cyt_B5-like_heme/steroid-bd"/>
</dbReference>
<sequence length="187" mass="21610">MGDGLARNQFTLLDVLRILSGLILFNALLSYTFTSSTMWGYEGRYVNTNYIRHVLKGSPQTKFTPKTLLETTQQTGQLLLSIDRKVFDVSSNPEMYDPQSVSARYSTFVGQDCTRMFVNGCFNETSQCTWDLRNMGFEEDWVTQRVESWLKFYTENPHYWQVGYLDVGELETHDIPEQCLTGVSFPF</sequence>
<dbReference type="PANTHER" id="PTHR10281">
    <property type="entry name" value="MEMBRANE-ASSOCIATED PROGESTERONE RECEPTOR COMPONENT-RELATED"/>
    <property type="match status" value="1"/>
</dbReference>
<evidence type="ECO:0000313" key="4">
    <source>
        <dbReference type="EMBL" id="ODQ47229.1"/>
    </source>
</evidence>
<evidence type="ECO:0000259" key="3">
    <source>
        <dbReference type="SMART" id="SM01117"/>
    </source>
</evidence>
<protein>
    <recommendedName>
        <fullName evidence="3">Cytochrome b5 heme-binding domain-containing protein</fullName>
    </recommendedName>
</protein>
<dbReference type="GeneID" id="30180579"/>
<dbReference type="PANTHER" id="PTHR10281:SF76">
    <property type="entry name" value="CALCUTTA CUP-RELATED"/>
    <property type="match status" value="1"/>
</dbReference>
<reference evidence="4 5" key="1">
    <citation type="journal article" date="2016" name="Proc. Natl. Acad. Sci. U.S.A.">
        <title>Comparative genomics of biotechnologically important yeasts.</title>
        <authorList>
            <person name="Riley R."/>
            <person name="Haridas S."/>
            <person name="Wolfe K.H."/>
            <person name="Lopes M.R."/>
            <person name="Hittinger C.T."/>
            <person name="Goeker M."/>
            <person name="Salamov A.A."/>
            <person name="Wisecaver J.H."/>
            <person name="Long T.M."/>
            <person name="Calvey C.H."/>
            <person name="Aerts A.L."/>
            <person name="Barry K.W."/>
            <person name="Choi C."/>
            <person name="Clum A."/>
            <person name="Coughlan A.Y."/>
            <person name="Deshpande S."/>
            <person name="Douglass A.P."/>
            <person name="Hanson S.J."/>
            <person name="Klenk H.-P."/>
            <person name="LaButti K.M."/>
            <person name="Lapidus A."/>
            <person name="Lindquist E.A."/>
            <person name="Lipzen A.M."/>
            <person name="Meier-Kolthoff J.P."/>
            <person name="Ohm R.A."/>
            <person name="Otillar R.P."/>
            <person name="Pangilinan J.L."/>
            <person name="Peng Y."/>
            <person name="Rokas A."/>
            <person name="Rosa C.A."/>
            <person name="Scheuner C."/>
            <person name="Sibirny A.A."/>
            <person name="Slot J.C."/>
            <person name="Stielow J.B."/>
            <person name="Sun H."/>
            <person name="Kurtzman C.P."/>
            <person name="Blackwell M."/>
            <person name="Grigoriev I.V."/>
            <person name="Jeffries T.W."/>
        </authorList>
    </citation>
    <scope>NUCLEOTIDE SEQUENCE [LARGE SCALE GENOMIC DNA]</scope>
    <source>
        <strain evidence="4 5">NRRL Y-2026</strain>
    </source>
</reference>
<feature type="transmembrane region" description="Helical" evidence="2">
    <location>
        <begin position="15"/>
        <end position="34"/>
    </location>
</feature>
<proteinExistence type="inferred from homology"/>
<evidence type="ECO:0000256" key="2">
    <source>
        <dbReference type="SAM" id="Phobius"/>
    </source>
</evidence>
<comment type="similarity">
    <text evidence="1">Belongs to the cytochrome b5 family. MAPR subfamily.</text>
</comment>
<evidence type="ECO:0000313" key="5">
    <source>
        <dbReference type="Proteomes" id="UP000094455"/>
    </source>
</evidence>
<dbReference type="AlphaFoldDB" id="A0A1E3NM62"/>
<gene>
    <name evidence="4" type="ORF">PICMEDRAFT_71325</name>
</gene>